<feature type="region of interest" description="Disordered" evidence="1">
    <location>
        <begin position="1"/>
        <end position="42"/>
    </location>
</feature>
<reference evidence="2 3" key="1">
    <citation type="journal article" date="2023" name="Arcadia Sci">
        <title>De novo assembly of a long-read Amblyomma americanum tick genome.</title>
        <authorList>
            <person name="Chou S."/>
            <person name="Poskanzer K.E."/>
            <person name="Rollins M."/>
            <person name="Thuy-Boun P.S."/>
        </authorList>
    </citation>
    <scope>NUCLEOTIDE SEQUENCE [LARGE SCALE GENOMIC DNA]</scope>
    <source>
        <strain evidence="2">F_SG_1</strain>
        <tissue evidence="2">Salivary glands</tissue>
    </source>
</reference>
<evidence type="ECO:0000256" key="1">
    <source>
        <dbReference type="SAM" id="MobiDB-lite"/>
    </source>
</evidence>
<name>A0AAQ4E3S8_AMBAM</name>
<evidence type="ECO:0000313" key="3">
    <source>
        <dbReference type="Proteomes" id="UP001321473"/>
    </source>
</evidence>
<dbReference type="Proteomes" id="UP001321473">
    <property type="component" value="Unassembled WGS sequence"/>
</dbReference>
<dbReference type="AlphaFoldDB" id="A0AAQ4E3S8"/>
<sequence>MDEESCRQPFAANDCEHATPGGALSSAVQNSGSVCEPDADDRRDILEHHAQSESTSPSSNDAALGSLFRDIVSSKLAVTEGDMLLMVLRLLSRKTTGQGAITWRFYKDISKFLGCLPVNDSSLVDETIGGDGATVEMIIDSMQNGTTALSGDEFETDATAGRTPPAPAHDVLFESAALPSSSSSQTADTEDSSRAQLVAASRRAAKPSRHATQKSLLAELVNTNRQLCSDIKESRKEEMELRRMELDILRESAATEKRLTEALLKYLEK</sequence>
<accession>A0AAQ4E3S8</accession>
<dbReference type="EMBL" id="JARKHS020022699">
    <property type="protein sequence ID" value="KAK8769359.1"/>
    <property type="molecule type" value="Genomic_DNA"/>
</dbReference>
<keyword evidence="3" id="KW-1185">Reference proteome</keyword>
<evidence type="ECO:0000313" key="2">
    <source>
        <dbReference type="EMBL" id="KAK8769359.1"/>
    </source>
</evidence>
<proteinExistence type="predicted"/>
<protein>
    <submittedName>
        <fullName evidence="2">Uncharacterized protein</fullName>
    </submittedName>
</protein>
<comment type="caution">
    <text evidence="2">The sequence shown here is derived from an EMBL/GenBank/DDBJ whole genome shotgun (WGS) entry which is preliminary data.</text>
</comment>
<gene>
    <name evidence="2" type="ORF">V5799_014178</name>
</gene>
<organism evidence="2 3">
    <name type="scientific">Amblyomma americanum</name>
    <name type="common">Lone star tick</name>
    <dbReference type="NCBI Taxonomy" id="6943"/>
    <lineage>
        <taxon>Eukaryota</taxon>
        <taxon>Metazoa</taxon>
        <taxon>Ecdysozoa</taxon>
        <taxon>Arthropoda</taxon>
        <taxon>Chelicerata</taxon>
        <taxon>Arachnida</taxon>
        <taxon>Acari</taxon>
        <taxon>Parasitiformes</taxon>
        <taxon>Ixodida</taxon>
        <taxon>Ixodoidea</taxon>
        <taxon>Ixodidae</taxon>
        <taxon>Amblyomminae</taxon>
        <taxon>Amblyomma</taxon>
    </lineage>
</organism>